<name>D2QQG3_SPILD</name>
<keyword evidence="2" id="KW-1185">Reference proteome</keyword>
<evidence type="ECO:0000313" key="1">
    <source>
        <dbReference type="EMBL" id="ADB40744.1"/>
    </source>
</evidence>
<organism evidence="1 2">
    <name type="scientific">Spirosoma linguale (strain ATCC 33905 / DSM 74 / LMG 10896 / Claus 1)</name>
    <dbReference type="NCBI Taxonomy" id="504472"/>
    <lineage>
        <taxon>Bacteria</taxon>
        <taxon>Pseudomonadati</taxon>
        <taxon>Bacteroidota</taxon>
        <taxon>Cytophagia</taxon>
        <taxon>Cytophagales</taxon>
        <taxon>Cytophagaceae</taxon>
        <taxon>Spirosoma</taxon>
    </lineage>
</organism>
<gene>
    <name evidence="1" type="ordered locus">Slin_4766</name>
</gene>
<dbReference type="EMBL" id="CP001769">
    <property type="protein sequence ID" value="ADB40744.1"/>
    <property type="molecule type" value="Genomic_DNA"/>
</dbReference>
<reference evidence="1 2" key="1">
    <citation type="journal article" date="2010" name="Stand. Genomic Sci.">
        <title>Complete genome sequence of Spirosoma linguale type strain (1).</title>
        <authorList>
            <person name="Lail K."/>
            <person name="Sikorski J."/>
            <person name="Saunders E."/>
            <person name="Lapidus A."/>
            <person name="Glavina Del Rio T."/>
            <person name="Copeland A."/>
            <person name="Tice H."/>
            <person name="Cheng J.-F."/>
            <person name="Lucas S."/>
            <person name="Nolan M."/>
            <person name="Bruce D."/>
            <person name="Goodwin L."/>
            <person name="Pitluck S."/>
            <person name="Ivanova N."/>
            <person name="Mavromatis K."/>
            <person name="Ovchinnikova G."/>
            <person name="Pati A."/>
            <person name="Chen A."/>
            <person name="Palaniappan K."/>
            <person name="Land M."/>
            <person name="Hauser L."/>
            <person name="Chang Y.-J."/>
            <person name="Jeffries C.D."/>
            <person name="Chain P."/>
            <person name="Brettin T."/>
            <person name="Detter J.C."/>
            <person name="Schuetze A."/>
            <person name="Rohde M."/>
            <person name="Tindall B.J."/>
            <person name="Goeker M."/>
            <person name="Bristow J."/>
            <person name="Eisen J.A."/>
            <person name="Markowitz V."/>
            <person name="Hugenholtz P."/>
            <person name="Kyrpides N.C."/>
            <person name="Klenk H.-P."/>
            <person name="Chen F."/>
        </authorList>
    </citation>
    <scope>NUCLEOTIDE SEQUENCE [LARGE SCALE GENOMIC DNA]</scope>
    <source>
        <strain evidence="2">ATCC 33905 / DSM 74 / LMG 10896 / Claus 1</strain>
    </source>
</reference>
<sequence length="76" mass="8397">MGCKSSEKRVNRHGVNLKRFNGNEIPLALIATLADLLCARYNDCTDAKFIKISFRLMTGSGLPSIDNVGKILFLLL</sequence>
<protein>
    <submittedName>
        <fullName evidence="1">Uncharacterized protein</fullName>
    </submittedName>
</protein>
<evidence type="ECO:0000313" key="2">
    <source>
        <dbReference type="Proteomes" id="UP000002028"/>
    </source>
</evidence>
<dbReference type="HOGENOM" id="CLU_2652637_0_0_10"/>
<dbReference type="Proteomes" id="UP000002028">
    <property type="component" value="Chromosome"/>
</dbReference>
<dbReference type="AlphaFoldDB" id="D2QQG3"/>
<dbReference type="KEGG" id="sli:Slin_4766"/>
<proteinExistence type="predicted"/>
<dbReference type="STRING" id="504472.Slin_4766"/>
<accession>D2QQG3</accession>